<dbReference type="InterPro" id="IPR027417">
    <property type="entry name" value="P-loop_NTPase"/>
</dbReference>
<evidence type="ECO:0000313" key="1">
    <source>
        <dbReference type="EMBL" id="MBB0228564.1"/>
    </source>
</evidence>
<dbReference type="EMBL" id="VKHS01000034">
    <property type="protein sequence ID" value="MBB0228564.1"/>
    <property type="molecule type" value="Genomic_DNA"/>
</dbReference>
<dbReference type="Gene3D" id="3.40.50.300">
    <property type="entry name" value="P-loop containing nucleotide triphosphate hydrolases"/>
    <property type="match status" value="1"/>
</dbReference>
<gene>
    <name evidence="1" type="ORF">FOE67_03325</name>
</gene>
<keyword evidence="2" id="KW-1185">Reference proteome</keyword>
<dbReference type="AlphaFoldDB" id="A0A7W3XVB0"/>
<comment type="caution">
    <text evidence="1">The sequence shown here is derived from an EMBL/GenBank/DDBJ whole genome shotgun (WGS) entry which is preliminary data.</text>
</comment>
<dbReference type="InterPro" id="IPR025350">
    <property type="entry name" value="DUF4254"/>
</dbReference>
<organism evidence="1 2">
    <name type="scientific">Streptomyces calidiresistens</name>
    <dbReference type="NCBI Taxonomy" id="1485586"/>
    <lineage>
        <taxon>Bacteria</taxon>
        <taxon>Bacillati</taxon>
        <taxon>Actinomycetota</taxon>
        <taxon>Actinomycetes</taxon>
        <taxon>Kitasatosporales</taxon>
        <taxon>Streptomycetaceae</taxon>
        <taxon>Streptomyces</taxon>
    </lineage>
</organism>
<evidence type="ECO:0000313" key="2">
    <source>
        <dbReference type="Proteomes" id="UP000530234"/>
    </source>
</evidence>
<accession>A0A7W3XVB0</accession>
<dbReference type="SUPFAM" id="SSF52540">
    <property type="entry name" value="P-loop containing nucleoside triphosphate hydrolases"/>
    <property type="match status" value="1"/>
</dbReference>
<sequence length="600" mass="64901">MNTDHAPALVLPPGLARATSSLGEKDRRRLDDVLTRLHTVNGRLWEAEDRVRDPDLPAAGVADAKREIDQLNAERNALAERADDILVGLAASTHLDLPPHTETLASAVDRLSVLTLRIWHNERAAERDDLARHRVPALLRQRTELGAAVDALAAAVCAGRVRLPSAARHKLYGRAGGGTVGIAPHPRLERVIAFGGLSECGKSTSAMFLQHTCGAQRLKMGYLFRQAAERHGLANPYALSPRRRAELLLDELNRFAEGHVDQRLFTIESVHDDLSIGELKRLMGDRLRIVYLDAAFPERVGRSGTTARVVAAKDEIKMSRGAHRVAALADHVIDNSGSVISLRARLRRIAATTGTTGPRTTTPYGLGLPPAVAAATADLVEELRDRDPAIGLVALTGSAGEHAWIAGWSDLDLLVIADSGAAGEVAFAVARYREALNGAAPVGPTLITPGEVSAHRLTPRLAFSLHRLQEGGPALLVTPGLALPHISRRDLVLAATRELPQVVLTMRRLRAEARADRLRPLYKHIVLACRLLLREHDVWRDGADRILTAASSLPDFPALALPPLAEVAAAWREGRADEVLPVVIEAADRFLTRYAQDTAA</sequence>
<reference evidence="2" key="1">
    <citation type="submission" date="2019-10" db="EMBL/GenBank/DDBJ databases">
        <title>Streptomyces sp. nov., a novel actinobacterium isolated from alkaline environment.</title>
        <authorList>
            <person name="Golinska P."/>
        </authorList>
    </citation>
    <scope>NUCLEOTIDE SEQUENCE [LARGE SCALE GENOMIC DNA]</scope>
    <source>
        <strain evidence="2">DSM 42108</strain>
    </source>
</reference>
<protein>
    <submittedName>
        <fullName evidence="1">DUF4254 domain-containing protein</fullName>
    </submittedName>
</protein>
<dbReference type="Pfam" id="PF14063">
    <property type="entry name" value="DUF4254"/>
    <property type="match status" value="1"/>
</dbReference>
<proteinExistence type="predicted"/>
<name>A0A7W3XVB0_9ACTN</name>
<dbReference type="RefSeq" id="WP_182660230.1">
    <property type="nucleotide sequence ID" value="NZ_VKHS01000034.1"/>
</dbReference>
<dbReference type="Proteomes" id="UP000530234">
    <property type="component" value="Unassembled WGS sequence"/>
</dbReference>